<comment type="caution">
    <text evidence="1">The sequence shown here is derived from an EMBL/GenBank/DDBJ whole genome shotgun (WGS) entry which is preliminary data.</text>
</comment>
<protein>
    <submittedName>
        <fullName evidence="1">Uncharacterized protein</fullName>
    </submittedName>
</protein>
<accession>A0ABQ9TUT0</accession>
<proteinExistence type="predicted"/>
<reference evidence="1 2" key="1">
    <citation type="submission" date="2023-05" db="EMBL/GenBank/DDBJ databases">
        <title>B98-5 Cell Line De Novo Hybrid Assembly: An Optical Mapping Approach.</title>
        <authorList>
            <person name="Kananen K."/>
            <person name="Auerbach J.A."/>
            <person name="Kautto E."/>
            <person name="Blachly J.S."/>
        </authorList>
    </citation>
    <scope>NUCLEOTIDE SEQUENCE [LARGE SCALE GENOMIC DNA]</scope>
    <source>
        <strain evidence="1">B95-8</strain>
        <tissue evidence="1">Cell line</tissue>
    </source>
</reference>
<gene>
    <name evidence="1" type="ORF">P7K49_034177</name>
</gene>
<organism evidence="1 2">
    <name type="scientific">Saguinus oedipus</name>
    <name type="common">Cotton-top tamarin</name>
    <name type="synonym">Oedipomidas oedipus</name>
    <dbReference type="NCBI Taxonomy" id="9490"/>
    <lineage>
        <taxon>Eukaryota</taxon>
        <taxon>Metazoa</taxon>
        <taxon>Chordata</taxon>
        <taxon>Craniata</taxon>
        <taxon>Vertebrata</taxon>
        <taxon>Euteleostomi</taxon>
        <taxon>Mammalia</taxon>
        <taxon>Eutheria</taxon>
        <taxon>Euarchontoglires</taxon>
        <taxon>Primates</taxon>
        <taxon>Haplorrhini</taxon>
        <taxon>Platyrrhini</taxon>
        <taxon>Cebidae</taxon>
        <taxon>Callitrichinae</taxon>
        <taxon>Saguinus</taxon>
    </lineage>
</organism>
<evidence type="ECO:0000313" key="2">
    <source>
        <dbReference type="Proteomes" id="UP001266305"/>
    </source>
</evidence>
<evidence type="ECO:0000313" key="1">
    <source>
        <dbReference type="EMBL" id="KAK2088270.1"/>
    </source>
</evidence>
<keyword evidence="2" id="KW-1185">Reference proteome</keyword>
<dbReference type="EMBL" id="JASSZA010000019">
    <property type="protein sequence ID" value="KAK2088270.1"/>
    <property type="molecule type" value="Genomic_DNA"/>
</dbReference>
<sequence>MLGRRLSERLATGLASRLLTTEASQHRDGIRGHDAARLEAFKDPQMGPAGRVLYAVQQNRDERRKSVGTAPATTPDCLCRLPSSSDGLTIE</sequence>
<dbReference type="Proteomes" id="UP001266305">
    <property type="component" value="Unassembled WGS sequence"/>
</dbReference>
<name>A0ABQ9TUT0_SAGOE</name>